<dbReference type="InterPro" id="IPR033753">
    <property type="entry name" value="GCV_H/Fam206"/>
</dbReference>
<dbReference type="GO" id="GO:0005960">
    <property type="term" value="C:glycine cleavage complex"/>
    <property type="evidence" value="ECO:0007669"/>
    <property type="project" value="InterPro"/>
</dbReference>
<dbReference type="Gene3D" id="2.40.50.100">
    <property type="match status" value="1"/>
</dbReference>
<dbReference type="PANTHER" id="PTHR11715:SF3">
    <property type="entry name" value="GLYCINE CLEAVAGE SYSTEM H PROTEIN-RELATED"/>
    <property type="match status" value="1"/>
</dbReference>
<accession>A0A0R2NCP9</accession>
<dbReference type="GO" id="GO:0009249">
    <property type="term" value="P:protein lipoylation"/>
    <property type="evidence" value="ECO:0007669"/>
    <property type="project" value="TreeGrafter"/>
</dbReference>
<evidence type="ECO:0000313" key="4">
    <source>
        <dbReference type="EMBL" id="KRO22299.1"/>
    </source>
</evidence>
<comment type="similarity">
    <text evidence="1">Belongs to the GcvH family.</text>
</comment>
<dbReference type="AlphaFoldDB" id="A0A0R2NCP9"/>
<dbReference type="PROSITE" id="PS50968">
    <property type="entry name" value="BIOTINYL_LIPOYL"/>
    <property type="match status" value="1"/>
</dbReference>
<protein>
    <submittedName>
        <fullName evidence="4">Glycine cleavage system</fullName>
    </submittedName>
</protein>
<evidence type="ECO:0000313" key="5">
    <source>
        <dbReference type="Proteomes" id="UP000050920"/>
    </source>
</evidence>
<dbReference type="CDD" id="cd06848">
    <property type="entry name" value="GCS_H"/>
    <property type="match status" value="1"/>
</dbReference>
<dbReference type="InterPro" id="IPR002930">
    <property type="entry name" value="GCV_H"/>
</dbReference>
<feature type="domain" description="Lipoyl-binding" evidence="3">
    <location>
        <begin position="20"/>
        <end position="102"/>
    </location>
</feature>
<dbReference type="EMBL" id="AYGX02000177">
    <property type="protein sequence ID" value="KRO22299.1"/>
    <property type="molecule type" value="Genomic_DNA"/>
</dbReference>
<comment type="caution">
    <text evidence="4">The sequence shown here is derived from an EMBL/GenBank/DDBJ whole genome shotgun (WGS) entry which is preliminary data.</text>
</comment>
<evidence type="ECO:0000256" key="2">
    <source>
        <dbReference type="ARBA" id="ARBA00022823"/>
    </source>
</evidence>
<keyword evidence="5" id="KW-1185">Reference proteome</keyword>
<dbReference type="GO" id="GO:0019464">
    <property type="term" value="P:glycine decarboxylation via glycine cleavage system"/>
    <property type="evidence" value="ECO:0007669"/>
    <property type="project" value="InterPro"/>
</dbReference>
<evidence type="ECO:0000256" key="1">
    <source>
        <dbReference type="ARBA" id="ARBA00009249"/>
    </source>
</evidence>
<gene>
    <name evidence="4" type="ORF">DY78_GL002137</name>
</gene>
<evidence type="ECO:0000259" key="3">
    <source>
        <dbReference type="PROSITE" id="PS50968"/>
    </source>
</evidence>
<reference evidence="4 5" key="1">
    <citation type="journal article" date="2015" name="Genome Announc.">
        <title>Expanding the biotechnology potential of lactobacilli through comparative genomics of 213 strains and associated genera.</title>
        <authorList>
            <person name="Sun Z."/>
            <person name="Harris H.M."/>
            <person name="McCann A."/>
            <person name="Guo C."/>
            <person name="Argimon S."/>
            <person name="Zhang W."/>
            <person name="Yang X."/>
            <person name="Jeffery I.B."/>
            <person name="Cooney J.C."/>
            <person name="Kagawa T.F."/>
            <person name="Liu W."/>
            <person name="Song Y."/>
            <person name="Salvetti E."/>
            <person name="Wrobel A."/>
            <person name="Rasinkangas P."/>
            <person name="Parkhill J."/>
            <person name="Rea M.C."/>
            <person name="O'Sullivan O."/>
            <person name="Ritari J."/>
            <person name="Douillard F.P."/>
            <person name="Paul Ross R."/>
            <person name="Yang R."/>
            <person name="Briner A.E."/>
            <person name="Felis G.E."/>
            <person name="de Vos W.M."/>
            <person name="Barrangou R."/>
            <person name="Klaenhammer T.R."/>
            <person name="Caufield P.W."/>
            <person name="Cui Y."/>
            <person name="Zhang H."/>
            <person name="O'Toole P.W."/>
        </authorList>
    </citation>
    <scope>NUCLEOTIDE SEQUENCE [LARGE SCALE GENOMIC DNA]</scope>
    <source>
        <strain evidence="4 5">DSM 21115</strain>
    </source>
</reference>
<dbReference type="PANTHER" id="PTHR11715">
    <property type="entry name" value="GLYCINE CLEAVAGE SYSTEM H PROTEIN"/>
    <property type="match status" value="1"/>
</dbReference>
<dbReference type="SUPFAM" id="SSF51230">
    <property type="entry name" value="Single hybrid motif"/>
    <property type="match status" value="1"/>
</dbReference>
<dbReference type="InterPro" id="IPR011053">
    <property type="entry name" value="Single_hybrid_motif"/>
</dbReference>
<proteinExistence type="inferred from homology"/>
<sequence>MVFDMNEDATYFWTKDVDGHTRIGFTKAAHEALGEVKYAELPEVGDKVSQKQAFLSVEATKAVSEFNCPISGKVAAINPALAKDFSVLNSEVDGEAWLIDVE</sequence>
<dbReference type="GO" id="GO:0005737">
    <property type="term" value="C:cytoplasm"/>
    <property type="evidence" value="ECO:0007669"/>
    <property type="project" value="TreeGrafter"/>
</dbReference>
<dbReference type="Proteomes" id="UP000050920">
    <property type="component" value="Unassembled WGS sequence"/>
</dbReference>
<organism evidence="4 5">
    <name type="scientific">Lactiplantibacillus fabifermentans DSM 21115</name>
    <dbReference type="NCBI Taxonomy" id="1413187"/>
    <lineage>
        <taxon>Bacteria</taxon>
        <taxon>Bacillati</taxon>
        <taxon>Bacillota</taxon>
        <taxon>Bacilli</taxon>
        <taxon>Lactobacillales</taxon>
        <taxon>Lactobacillaceae</taxon>
        <taxon>Lactiplantibacillus</taxon>
    </lineage>
</organism>
<dbReference type="Pfam" id="PF01597">
    <property type="entry name" value="GCV_H"/>
    <property type="match status" value="1"/>
</dbReference>
<dbReference type="InterPro" id="IPR000089">
    <property type="entry name" value="Biotin_lipoyl"/>
</dbReference>
<name>A0A0R2NCP9_9LACO</name>
<dbReference type="InterPro" id="IPR003016">
    <property type="entry name" value="2-oxoA_DH_lipoyl-BS"/>
</dbReference>
<keyword evidence="2" id="KW-0450">Lipoyl</keyword>
<dbReference type="PROSITE" id="PS00189">
    <property type="entry name" value="LIPOYL"/>
    <property type="match status" value="1"/>
</dbReference>